<evidence type="ECO:0000256" key="1">
    <source>
        <dbReference type="SAM" id="Coils"/>
    </source>
</evidence>
<feature type="coiled-coil region" evidence="1">
    <location>
        <begin position="51"/>
        <end position="104"/>
    </location>
</feature>
<gene>
    <name evidence="2" type="ORF">E7Z75_00820</name>
</gene>
<comment type="caution">
    <text evidence="2">The sequence shown here is derived from an EMBL/GenBank/DDBJ whole genome shotgun (WGS) entry which is preliminary data.</text>
</comment>
<sequence>MGCFNETTSVKINKEKKDLAKSKGLKLQDLLDHALDEALGLSYCPMSELRLMEIDNEIESLKIQKEKAMADCQKKIDILISGLIEFKEEEAAQYDRKIRQLELEKEYNKQMLYND</sequence>
<proteinExistence type="predicted"/>
<evidence type="ECO:0000313" key="3">
    <source>
        <dbReference type="Proteomes" id="UP000732619"/>
    </source>
</evidence>
<dbReference type="EMBL" id="SUTG01000002">
    <property type="protein sequence ID" value="MBE6511681.1"/>
    <property type="molecule type" value="Genomic_DNA"/>
</dbReference>
<name>A0A8T3VQU6_METOL</name>
<dbReference type="Proteomes" id="UP000732619">
    <property type="component" value="Unassembled WGS sequence"/>
</dbReference>
<reference evidence="2" key="1">
    <citation type="submission" date="2019-04" db="EMBL/GenBank/DDBJ databases">
        <title>Evolution of Biomass-Degrading Anaerobic Consortia Revealed by Metagenomics.</title>
        <authorList>
            <person name="Peng X."/>
        </authorList>
    </citation>
    <scope>NUCLEOTIDE SEQUENCE</scope>
    <source>
        <strain evidence="2">SIG14</strain>
    </source>
</reference>
<evidence type="ECO:0000313" key="2">
    <source>
        <dbReference type="EMBL" id="MBE6511681.1"/>
    </source>
</evidence>
<organism evidence="2 3">
    <name type="scientific">Methanobrevibacter olleyae</name>
    <dbReference type="NCBI Taxonomy" id="294671"/>
    <lineage>
        <taxon>Archaea</taxon>
        <taxon>Methanobacteriati</taxon>
        <taxon>Methanobacteriota</taxon>
        <taxon>Methanomada group</taxon>
        <taxon>Methanobacteria</taxon>
        <taxon>Methanobacteriales</taxon>
        <taxon>Methanobacteriaceae</taxon>
        <taxon>Methanobrevibacter</taxon>
    </lineage>
</organism>
<protein>
    <submittedName>
        <fullName evidence="2">Uncharacterized protein</fullName>
    </submittedName>
</protein>
<dbReference type="AlphaFoldDB" id="A0A8T3VQU6"/>
<keyword evidence="1" id="KW-0175">Coiled coil</keyword>
<accession>A0A8T3VQU6</accession>